<feature type="signal peptide" evidence="1">
    <location>
        <begin position="1"/>
        <end position="17"/>
    </location>
</feature>
<feature type="chain" id="PRO_5018092153" evidence="1">
    <location>
        <begin position="18"/>
        <end position="312"/>
    </location>
</feature>
<dbReference type="AlphaFoldDB" id="A0A3P7I3H8"/>
<dbReference type="Proteomes" id="UP000270094">
    <property type="component" value="Unassembled WGS sequence"/>
</dbReference>
<sequence>MTSAWFIVLLLTYSSNAVVRIRRQAALAVNQQDIPITLRSLITCLTPGIRENLCFGPRVEVLKSEKLGLTERRGAAYGYVNGVDIGLLKPHNIPMIEDETEIGHHIGAVVDVTDRDGAIEFGDRLKAFKAFRLNNGGITEWDSQGAGTDIGSRASAADDLVRLRWTLFGVNVGPTASRTLVGPGPSTLGRAKGAGEYKFTLTLLTLLANFSKVLRELFQLSLVSPYFNKRSFTALKTYTPFPSFYRGYHTQGDWYRNQFYKQVLPRNKVWLTPIQRVMSTKRLLKEHVLGVLQLTAATQCNDYFRNSHTLYH</sequence>
<evidence type="ECO:0000313" key="3">
    <source>
        <dbReference type="Proteomes" id="UP000270094"/>
    </source>
</evidence>
<reference evidence="2 3" key="1">
    <citation type="submission" date="2018-11" db="EMBL/GenBank/DDBJ databases">
        <authorList>
            <consortium name="Pathogen Informatics"/>
        </authorList>
    </citation>
    <scope>NUCLEOTIDE SEQUENCE [LARGE SCALE GENOMIC DNA]</scope>
</reference>
<organism evidence="2 3">
    <name type="scientific">Strongylus vulgaris</name>
    <name type="common">Blood worm</name>
    <dbReference type="NCBI Taxonomy" id="40348"/>
    <lineage>
        <taxon>Eukaryota</taxon>
        <taxon>Metazoa</taxon>
        <taxon>Ecdysozoa</taxon>
        <taxon>Nematoda</taxon>
        <taxon>Chromadorea</taxon>
        <taxon>Rhabditida</taxon>
        <taxon>Rhabditina</taxon>
        <taxon>Rhabditomorpha</taxon>
        <taxon>Strongyloidea</taxon>
        <taxon>Strongylidae</taxon>
        <taxon>Strongylus</taxon>
    </lineage>
</organism>
<evidence type="ECO:0000256" key="1">
    <source>
        <dbReference type="SAM" id="SignalP"/>
    </source>
</evidence>
<accession>A0A3P7I3H8</accession>
<keyword evidence="1" id="KW-0732">Signal</keyword>
<gene>
    <name evidence="2" type="ORF">SVUK_LOCUS2248</name>
</gene>
<proteinExistence type="predicted"/>
<protein>
    <submittedName>
        <fullName evidence="2">Uncharacterized protein</fullName>
    </submittedName>
</protein>
<evidence type="ECO:0000313" key="2">
    <source>
        <dbReference type="EMBL" id="VDM67250.1"/>
    </source>
</evidence>
<keyword evidence="3" id="KW-1185">Reference proteome</keyword>
<dbReference type="EMBL" id="UYYB01004999">
    <property type="protein sequence ID" value="VDM67250.1"/>
    <property type="molecule type" value="Genomic_DNA"/>
</dbReference>
<name>A0A3P7I3H8_STRVU</name>
<dbReference type="OrthoDB" id="5774863at2759"/>